<comment type="caution">
    <text evidence="1">The sequence shown here is derived from an EMBL/GenBank/DDBJ whole genome shotgun (WGS) entry which is preliminary data.</text>
</comment>
<proteinExistence type="predicted"/>
<dbReference type="Proteomes" id="UP001519460">
    <property type="component" value="Unassembled WGS sequence"/>
</dbReference>
<reference evidence="1 2" key="1">
    <citation type="journal article" date="2023" name="Sci. Data">
        <title>Genome assembly of the Korean intertidal mud-creeper Batillaria attramentaria.</title>
        <authorList>
            <person name="Patra A.K."/>
            <person name="Ho P.T."/>
            <person name="Jun S."/>
            <person name="Lee S.J."/>
            <person name="Kim Y."/>
            <person name="Won Y.J."/>
        </authorList>
    </citation>
    <scope>NUCLEOTIDE SEQUENCE [LARGE SCALE GENOMIC DNA]</scope>
    <source>
        <strain evidence="1">Wonlab-2016</strain>
    </source>
</reference>
<name>A0ABD0LME8_9CAEN</name>
<gene>
    <name evidence="1" type="ORF">BaRGS_00008719</name>
</gene>
<evidence type="ECO:0000313" key="1">
    <source>
        <dbReference type="EMBL" id="KAK7500172.1"/>
    </source>
</evidence>
<protein>
    <submittedName>
        <fullName evidence="1">Uncharacterized protein</fullName>
    </submittedName>
</protein>
<dbReference type="AlphaFoldDB" id="A0ABD0LME8"/>
<accession>A0ABD0LME8</accession>
<evidence type="ECO:0000313" key="2">
    <source>
        <dbReference type="Proteomes" id="UP001519460"/>
    </source>
</evidence>
<organism evidence="1 2">
    <name type="scientific">Batillaria attramentaria</name>
    <dbReference type="NCBI Taxonomy" id="370345"/>
    <lineage>
        <taxon>Eukaryota</taxon>
        <taxon>Metazoa</taxon>
        <taxon>Spiralia</taxon>
        <taxon>Lophotrochozoa</taxon>
        <taxon>Mollusca</taxon>
        <taxon>Gastropoda</taxon>
        <taxon>Caenogastropoda</taxon>
        <taxon>Sorbeoconcha</taxon>
        <taxon>Cerithioidea</taxon>
        <taxon>Batillariidae</taxon>
        <taxon>Batillaria</taxon>
    </lineage>
</organism>
<keyword evidence="2" id="KW-1185">Reference proteome</keyword>
<dbReference type="EMBL" id="JACVVK020000039">
    <property type="protein sequence ID" value="KAK7500172.1"/>
    <property type="molecule type" value="Genomic_DNA"/>
</dbReference>
<sequence length="88" mass="10203">MGQTLRTITLNRKSGTVARRRDAIRRTRGVCWRIRSVLNRTVACLTLLPTTQVIDYRSAEVVTARSSSELSPALCQRYFQYVRLFQRL</sequence>